<evidence type="ECO:0000256" key="3">
    <source>
        <dbReference type="SAM" id="SignalP"/>
    </source>
</evidence>
<dbReference type="Pfam" id="PF17111">
    <property type="entry name" value="PigL_N"/>
    <property type="match status" value="1"/>
</dbReference>
<dbReference type="PROSITE" id="PS50837">
    <property type="entry name" value="NACHT"/>
    <property type="match status" value="1"/>
</dbReference>
<dbReference type="SMART" id="SM00248">
    <property type="entry name" value="ANK"/>
    <property type="match status" value="9"/>
</dbReference>
<dbReference type="SUPFAM" id="SSF52540">
    <property type="entry name" value="P-loop containing nucleoside triphosphate hydrolases"/>
    <property type="match status" value="1"/>
</dbReference>
<evidence type="ECO:0000259" key="4">
    <source>
        <dbReference type="PROSITE" id="PS50837"/>
    </source>
</evidence>
<dbReference type="PANTHER" id="PTHR10039">
    <property type="entry name" value="AMELOGENIN"/>
    <property type="match status" value="1"/>
</dbReference>
<dbReference type="PRINTS" id="PR01415">
    <property type="entry name" value="ANKYRIN"/>
</dbReference>
<dbReference type="InterPro" id="IPR054471">
    <property type="entry name" value="GPIID_WHD"/>
</dbReference>
<dbReference type="Pfam" id="PF24883">
    <property type="entry name" value="NPHP3_N"/>
    <property type="match status" value="1"/>
</dbReference>
<dbReference type="InterPro" id="IPR031348">
    <property type="entry name" value="PigL_N"/>
</dbReference>
<dbReference type="InterPro" id="IPR007111">
    <property type="entry name" value="NACHT_NTPase"/>
</dbReference>
<feature type="chain" id="PRO_5028848778" description="NACHT domain-containing protein" evidence="3">
    <location>
        <begin position="25"/>
        <end position="1045"/>
    </location>
</feature>
<feature type="repeat" description="ANK" evidence="2">
    <location>
        <begin position="850"/>
        <end position="882"/>
    </location>
</feature>
<feature type="repeat" description="ANK" evidence="2">
    <location>
        <begin position="918"/>
        <end position="947"/>
    </location>
</feature>
<keyword evidence="1" id="KW-0677">Repeat</keyword>
<evidence type="ECO:0000256" key="1">
    <source>
        <dbReference type="ARBA" id="ARBA00022737"/>
    </source>
</evidence>
<dbReference type="EMBL" id="JAADJZ010000002">
    <property type="protein sequence ID" value="KAF2877132.1"/>
    <property type="molecule type" value="Genomic_DNA"/>
</dbReference>
<dbReference type="InterPro" id="IPR027417">
    <property type="entry name" value="P-loop_NTPase"/>
</dbReference>
<feature type="repeat" description="ANK" evidence="2">
    <location>
        <begin position="721"/>
        <end position="750"/>
    </location>
</feature>
<dbReference type="OrthoDB" id="1577640at2759"/>
<keyword evidence="2" id="KW-0040">ANK repeat</keyword>
<dbReference type="InterPro" id="IPR002110">
    <property type="entry name" value="Ankyrin_rpt"/>
</dbReference>
<dbReference type="SUPFAM" id="SSF48403">
    <property type="entry name" value="Ankyrin repeat"/>
    <property type="match status" value="1"/>
</dbReference>
<evidence type="ECO:0000256" key="2">
    <source>
        <dbReference type="PROSITE-ProRule" id="PRU00023"/>
    </source>
</evidence>
<keyword evidence="3" id="KW-0732">Signal</keyword>
<feature type="signal peptide" evidence="3">
    <location>
        <begin position="1"/>
        <end position="24"/>
    </location>
</feature>
<dbReference type="InterPro" id="IPR056884">
    <property type="entry name" value="NPHP3-like_N"/>
</dbReference>
<feature type="domain" description="NACHT" evidence="4">
    <location>
        <begin position="220"/>
        <end position="364"/>
    </location>
</feature>
<dbReference type="Proteomes" id="UP000481861">
    <property type="component" value="Unassembled WGS sequence"/>
</dbReference>
<protein>
    <recommendedName>
        <fullName evidence="4">NACHT domain-containing protein</fullName>
    </recommendedName>
</protein>
<organism evidence="5 6">
    <name type="scientific">Massariosphaeria phaeospora</name>
    <dbReference type="NCBI Taxonomy" id="100035"/>
    <lineage>
        <taxon>Eukaryota</taxon>
        <taxon>Fungi</taxon>
        <taxon>Dikarya</taxon>
        <taxon>Ascomycota</taxon>
        <taxon>Pezizomycotina</taxon>
        <taxon>Dothideomycetes</taxon>
        <taxon>Pleosporomycetidae</taxon>
        <taxon>Pleosporales</taxon>
        <taxon>Pleosporales incertae sedis</taxon>
        <taxon>Massariosphaeria</taxon>
    </lineage>
</organism>
<dbReference type="Pfam" id="PF22939">
    <property type="entry name" value="WHD_GPIID"/>
    <property type="match status" value="1"/>
</dbReference>
<dbReference type="Gene3D" id="3.40.50.300">
    <property type="entry name" value="P-loop containing nucleotide triphosphate hydrolases"/>
    <property type="match status" value="1"/>
</dbReference>
<dbReference type="PROSITE" id="PS50088">
    <property type="entry name" value="ANK_REPEAT"/>
    <property type="match status" value="8"/>
</dbReference>
<evidence type="ECO:0000313" key="6">
    <source>
        <dbReference type="Proteomes" id="UP000481861"/>
    </source>
</evidence>
<dbReference type="Pfam" id="PF12796">
    <property type="entry name" value="Ank_2"/>
    <property type="match status" value="3"/>
</dbReference>
<keyword evidence="6" id="KW-1185">Reference proteome</keyword>
<accession>A0A7C8II36</accession>
<feature type="repeat" description="ANK" evidence="2">
    <location>
        <begin position="883"/>
        <end position="915"/>
    </location>
</feature>
<feature type="repeat" description="ANK" evidence="2">
    <location>
        <begin position="784"/>
        <end position="816"/>
    </location>
</feature>
<reference evidence="5 6" key="1">
    <citation type="submission" date="2020-01" db="EMBL/GenBank/DDBJ databases">
        <authorList>
            <consortium name="DOE Joint Genome Institute"/>
            <person name="Haridas S."/>
            <person name="Albert R."/>
            <person name="Binder M."/>
            <person name="Bloem J."/>
            <person name="Labutti K."/>
            <person name="Salamov A."/>
            <person name="Andreopoulos B."/>
            <person name="Baker S.E."/>
            <person name="Barry K."/>
            <person name="Bills G."/>
            <person name="Bluhm B.H."/>
            <person name="Cannon C."/>
            <person name="Castanera R."/>
            <person name="Culley D.E."/>
            <person name="Daum C."/>
            <person name="Ezra D."/>
            <person name="Gonzalez J.B."/>
            <person name="Henrissat B."/>
            <person name="Kuo A."/>
            <person name="Liang C."/>
            <person name="Lipzen A."/>
            <person name="Lutzoni F."/>
            <person name="Magnuson J."/>
            <person name="Mondo S."/>
            <person name="Nolan M."/>
            <person name="Ohm R."/>
            <person name="Pangilinan J."/>
            <person name="Park H.-J.H."/>
            <person name="Ramirez L."/>
            <person name="Alfaro M."/>
            <person name="Sun H."/>
            <person name="Tritt A."/>
            <person name="Yoshinaga Y."/>
            <person name="Zwiers L.-H.L."/>
            <person name="Turgeon B.G."/>
            <person name="Goodwin S.B."/>
            <person name="Spatafora J.W."/>
            <person name="Crous P.W."/>
            <person name="Grigoriev I.V."/>
        </authorList>
    </citation>
    <scope>NUCLEOTIDE SEQUENCE [LARGE SCALE GENOMIC DNA]</scope>
    <source>
        <strain evidence="5 6">CBS 611.86</strain>
    </source>
</reference>
<comment type="caution">
    <text evidence="5">The sequence shown here is derived from an EMBL/GenBank/DDBJ whole genome shotgun (WGS) entry which is preliminary data.</text>
</comment>
<evidence type="ECO:0000313" key="5">
    <source>
        <dbReference type="EMBL" id="KAF2877132.1"/>
    </source>
</evidence>
<sequence length="1045" mass="115679">MADPLSIAAGVAGLLSLGLQTTEALVKFYTSHKGRDDNIARTTQRLKTLGSAFDALQTALQQRKFQPDEETLIDRIESSIHSCSELIQELEEECTKLTGPRSGSFKDAVKVAGRRAAYPFRESTLKKLEEDAGEMRNHLSLALDILQLRDHKTAQDELAEMKSLVELMRATQISSEIQYWFKAPDVSVNHNAACAKRHSGTGMWFVKSPVFHNWINQANSFLWLYGFAGCGKSVLCSTAIQYAFRQRGADQNIGIAFFYFTFNDDSKQDESAMLRALLLQLAGQLSDGHSQLGRLRNSSGSGLPPPAVLIQYLRDFIKRFHQVYILIDALDESPRGNRRDEILGSIMAMRGWSLPGLHLLVTSRDEPDIRESLEVAPDERVAMKNDEVEQDISNFIAEKLATDPKLRTKWQTHRARIQETLAKRANGVFRWVECQFEALKHCPKSERHLERCLQSLPRSLDETYERMLLNIDDSSHEEARRILTLLCFSSRPLKVSELLHGIAVDLNEPAHLDRKSLLQGTDDLREICPGLIDFGLKADEDTISGSPEVTVRIAHFSVQEYLESDRIRQQKAGFFAMSSISAHQEIATICCAYLLEPELSSADFTPVKLDDFPFAHFAAQFWYHHYQAGKGKTAQLSTLIMKIFKQPHDQFATWVKLHDPVDRPWITGVDFERISDNVAPALYYASFLGLDWIIPEILLAGKTSGCKVEDVVNVQGRWYGNALQAASARGHVETARILVEQGAKVNTQGGPEGNALQAAVQYGRREIVKLLIEKGADVHALDGFSGSALHLAALQGHREIVRLLIEKGADVHALCGFYGFALQAAVWDGDKEIVQLLIEKGADVHMLGGRSCYALQAAAETGNQEIVKLLIEKGADVNARGGRFSYSLRAAARHGHLKIVKILIEKGADINAHNIIGTALQLAASGGYSEIVEVLLENGADINAQDAKYGDALTIASFKGHSKVAKLLLERGANANAQGGRYGNALLAAAEGGHVEIIEMLVKNGAVLDKELARNQENPFYIQREMGEDASVQASRCLGILAIQE</sequence>
<gene>
    <name evidence="5" type="ORF">BDV95DRAFT_481517</name>
</gene>
<dbReference type="PROSITE" id="PS50297">
    <property type="entry name" value="ANK_REP_REGION"/>
    <property type="match status" value="6"/>
</dbReference>
<dbReference type="Gene3D" id="1.25.40.20">
    <property type="entry name" value="Ankyrin repeat-containing domain"/>
    <property type="match status" value="1"/>
</dbReference>
<feature type="repeat" description="ANK" evidence="2">
    <location>
        <begin position="948"/>
        <end position="980"/>
    </location>
</feature>
<dbReference type="AlphaFoldDB" id="A0A7C8II36"/>
<dbReference type="InterPro" id="IPR036770">
    <property type="entry name" value="Ankyrin_rpt-contain_sf"/>
</dbReference>
<feature type="repeat" description="ANK" evidence="2">
    <location>
        <begin position="751"/>
        <end position="783"/>
    </location>
</feature>
<proteinExistence type="predicted"/>
<dbReference type="PANTHER" id="PTHR10039:SF16">
    <property type="entry name" value="GPI INOSITOL-DEACYLASE"/>
    <property type="match status" value="1"/>
</dbReference>
<feature type="repeat" description="ANK" evidence="2">
    <location>
        <begin position="821"/>
        <end position="849"/>
    </location>
</feature>
<name>A0A7C8II36_9PLEO</name>